<sequence>MEHVYYLLEPPWPTTLTFGELQVKHKIPVQYDDTEVCREKGRAGIVPQNWSSEKIDYYLKGVEFVQLEYLDEALSVSPTDVSADTAPKKFTKMKDLARKKNKQEPQNLQEKNPPGANEAGPAKRKRRQDPEQPTAPKRQGIPKQMSVSLTVGQVGADVDANIFDDLAMYLQNTKNVVLAMI</sequence>
<dbReference type="AlphaFoldDB" id="A0ABD3HLL3"/>
<organism evidence="2 3">
    <name type="scientific">Riccia sorocarpa</name>
    <dbReference type="NCBI Taxonomy" id="122646"/>
    <lineage>
        <taxon>Eukaryota</taxon>
        <taxon>Viridiplantae</taxon>
        <taxon>Streptophyta</taxon>
        <taxon>Embryophyta</taxon>
        <taxon>Marchantiophyta</taxon>
        <taxon>Marchantiopsida</taxon>
        <taxon>Marchantiidae</taxon>
        <taxon>Marchantiales</taxon>
        <taxon>Ricciaceae</taxon>
        <taxon>Riccia</taxon>
    </lineage>
</organism>
<evidence type="ECO:0000256" key="1">
    <source>
        <dbReference type="SAM" id="MobiDB-lite"/>
    </source>
</evidence>
<name>A0ABD3HLL3_9MARC</name>
<evidence type="ECO:0000313" key="2">
    <source>
        <dbReference type="EMBL" id="KAL3692278.1"/>
    </source>
</evidence>
<reference evidence="2 3" key="1">
    <citation type="submission" date="2024-09" db="EMBL/GenBank/DDBJ databases">
        <title>Chromosome-scale assembly of Riccia sorocarpa.</title>
        <authorList>
            <person name="Paukszto L."/>
        </authorList>
    </citation>
    <scope>NUCLEOTIDE SEQUENCE [LARGE SCALE GENOMIC DNA]</scope>
    <source>
        <strain evidence="2">LP-2024</strain>
        <tissue evidence="2">Aerial parts of the thallus</tissue>
    </source>
</reference>
<keyword evidence="3" id="KW-1185">Reference proteome</keyword>
<feature type="region of interest" description="Disordered" evidence="1">
    <location>
        <begin position="77"/>
        <end position="146"/>
    </location>
</feature>
<evidence type="ECO:0000313" key="3">
    <source>
        <dbReference type="Proteomes" id="UP001633002"/>
    </source>
</evidence>
<accession>A0ABD3HLL3</accession>
<comment type="caution">
    <text evidence="2">The sequence shown here is derived from an EMBL/GenBank/DDBJ whole genome shotgun (WGS) entry which is preliminary data.</text>
</comment>
<protein>
    <submittedName>
        <fullName evidence="2">Uncharacterized protein</fullName>
    </submittedName>
</protein>
<gene>
    <name evidence="2" type="ORF">R1sor_005929</name>
</gene>
<proteinExistence type="predicted"/>
<dbReference type="Proteomes" id="UP001633002">
    <property type="component" value="Unassembled WGS sequence"/>
</dbReference>
<dbReference type="EMBL" id="JBJQOH010000003">
    <property type="protein sequence ID" value="KAL3692278.1"/>
    <property type="molecule type" value="Genomic_DNA"/>
</dbReference>